<gene>
    <name evidence="4" type="ORF">GCM10009726_10380</name>
</gene>
<dbReference type="CDD" id="cd00413">
    <property type="entry name" value="Glyco_hydrolase_16"/>
    <property type="match status" value="1"/>
</dbReference>
<accession>A0ABP5IHA3</accession>
<dbReference type="InterPro" id="IPR013320">
    <property type="entry name" value="ConA-like_dom_sf"/>
</dbReference>
<dbReference type="InterPro" id="IPR050546">
    <property type="entry name" value="Glycosyl_Hydrlase_16"/>
</dbReference>
<dbReference type="PANTHER" id="PTHR10963">
    <property type="entry name" value="GLYCOSYL HYDROLASE-RELATED"/>
    <property type="match status" value="1"/>
</dbReference>
<dbReference type="InterPro" id="IPR000757">
    <property type="entry name" value="Beta-glucanase-like"/>
</dbReference>
<proteinExistence type="inferred from homology"/>
<dbReference type="Proteomes" id="UP001501161">
    <property type="component" value="Unassembled WGS sequence"/>
</dbReference>
<reference evidence="5" key="1">
    <citation type="journal article" date="2019" name="Int. J. Syst. Evol. Microbiol.">
        <title>The Global Catalogue of Microorganisms (GCM) 10K type strain sequencing project: providing services to taxonomists for standard genome sequencing and annotation.</title>
        <authorList>
            <consortium name="The Broad Institute Genomics Platform"/>
            <consortium name="The Broad Institute Genome Sequencing Center for Infectious Disease"/>
            <person name="Wu L."/>
            <person name="Ma J."/>
        </authorList>
    </citation>
    <scope>NUCLEOTIDE SEQUENCE [LARGE SCALE GENOMIC DNA]</scope>
    <source>
        <strain evidence="5">JCM 13813</strain>
    </source>
</reference>
<sequence>MPARRALAGGALALLMPASLLLTTGTGSAADPSVAAPTVLSSSERLATRSRAKIQVLPQIVQQGRRTASPDAARVAVTATVKPRRAGRPVRLQVKRGTRWKNVGKARLDRRGRAEFSARASRRGAPLTYRVKAQRFKGLRPTASRGESTARWSTPLYTETFSGRSLGPEWSHRGQTYERASKRLCSKGSPKAVKVRGGKVRLSVIKDRSRKGRCKAVKRGSSSGRYAYRLNGHISTQNRVSFKYGFAAARIKMHTRRGQHSSFWMQPEVSRAGSPRTAGAEIDVIEYFGDKHRRGGLTSFIHWKRDGRVVKTGSWIKQPRSFLKNRRDGWSKNYHVFSVEWTPKHYIFRIDGKETWRTRKGVSGQPQYPILSLLSSDYELSYMKDKQLPQHMSVDWLRIWQA</sequence>
<comment type="caution">
    <text evidence="4">The sequence shown here is derived from an EMBL/GenBank/DDBJ whole genome shotgun (WGS) entry which is preliminary data.</text>
</comment>
<dbReference type="Pfam" id="PF00722">
    <property type="entry name" value="Glyco_hydro_16"/>
    <property type="match status" value="1"/>
</dbReference>
<feature type="chain" id="PRO_5045236689" description="GH16 domain-containing protein" evidence="2">
    <location>
        <begin position="30"/>
        <end position="402"/>
    </location>
</feature>
<dbReference type="PANTHER" id="PTHR10963:SF55">
    <property type="entry name" value="GLYCOSIDE HYDROLASE FAMILY 16 PROTEIN"/>
    <property type="match status" value="1"/>
</dbReference>
<dbReference type="EMBL" id="BAAAMQ010000009">
    <property type="protein sequence ID" value="GAA2100472.1"/>
    <property type="molecule type" value="Genomic_DNA"/>
</dbReference>
<feature type="signal peptide" evidence="2">
    <location>
        <begin position="1"/>
        <end position="29"/>
    </location>
</feature>
<evidence type="ECO:0000313" key="4">
    <source>
        <dbReference type="EMBL" id="GAA2100472.1"/>
    </source>
</evidence>
<comment type="similarity">
    <text evidence="1">Belongs to the glycosyl hydrolase 16 family.</text>
</comment>
<feature type="domain" description="GH16" evidence="3">
    <location>
        <begin position="150"/>
        <end position="402"/>
    </location>
</feature>
<keyword evidence="5" id="KW-1185">Reference proteome</keyword>
<keyword evidence="2" id="KW-0732">Signal</keyword>
<evidence type="ECO:0000313" key="5">
    <source>
        <dbReference type="Proteomes" id="UP001501161"/>
    </source>
</evidence>
<organism evidence="4 5">
    <name type="scientific">Nocardioides furvisabuli</name>
    <dbReference type="NCBI Taxonomy" id="375542"/>
    <lineage>
        <taxon>Bacteria</taxon>
        <taxon>Bacillati</taxon>
        <taxon>Actinomycetota</taxon>
        <taxon>Actinomycetes</taxon>
        <taxon>Propionibacteriales</taxon>
        <taxon>Nocardioidaceae</taxon>
        <taxon>Nocardioides</taxon>
    </lineage>
</organism>
<dbReference type="PROSITE" id="PS51762">
    <property type="entry name" value="GH16_2"/>
    <property type="match status" value="1"/>
</dbReference>
<dbReference type="Gene3D" id="2.60.120.200">
    <property type="match status" value="1"/>
</dbReference>
<dbReference type="RefSeq" id="WP_231250148.1">
    <property type="nucleotide sequence ID" value="NZ_BAAAMQ010000009.1"/>
</dbReference>
<evidence type="ECO:0000256" key="1">
    <source>
        <dbReference type="ARBA" id="ARBA00006865"/>
    </source>
</evidence>
<name>A0ABP5IHA3_9ACTN</name>
<evidence type="ECO:0000259" key="3">
    <source>
        <dbReference type="PROSITE" id="PS51762"/>
    </source>
</evidence>
<dbReference type="SUPFAM" id="SSF49899">
    <property type="entry name" value="Concanavalin A-like lectins/glucanases"/>
    <property type="match status" value="1"/>
</dbReference>
<protein>
    <recommendedName>
        <fullName evidence="3">GH16 domain-containing protein</fullName>
    </recommendedName>
</protein>
<evidence type="ECO:0000256" key="2">
    <source>
        <dbReference type="SAM" id="SignalP"/>
    </source>
</evidence>